<evidence type="ECO:0000256" key="1">
    <source>
        <dbReference type="SAM" id="MobiDB-lite"/>
    </source>
</evidence>
<feature type="domain" description="Helix-turn-helix" evidence="2">
    <location>
        <begin position="14"/>
        <end position="68"/>
    </location>
</feature>
<dbReference type="Gene3D" id="1.10.10.60">
    <property type="entry name" value="Homeodomain-like"/>
    <property type="match status" value="1"/>
</dbReference>
<dbReference type="Pfam" id="PF19575">
    <property type="entry name" value="HTH_58"/>
    <property type="match status" value="1"/>
</dbReference>
<evidence type="ECO:0000313" key="4">
    <source>
        <dbReference type="Proteomes" id="UP000597656"/>
    </source>
</evidence>
<evidence type="ECO:0000259" key="2">
    <source>
        <dbReference type="Pfam" id="PF19575"/>
    </source>
</evidence>
<comment type="caution">
    <text evidence="3">The sequence shown here is derived from an EMBL/GenBank/DDBJ whole genome shotgun (WGS) entry which is preliminary data.</text>
</comment>
<dbReference type="Proteomes" id="UP000597656">
    <property type="component" value="Unassembled WGS sequence"/>
</dbReference>
<feature type="region of interest" description="Disordered" evidence="1">
    <location>
        <begin position="59"/>
        <end position="83"/>
    </location>
</feature>
<sequence length="83" mass="9210">MTASAPVNHKPRTLTLPEREKLVRDFTERYRKGESIRAIAQSADRSYGTVHRWLTDAGIQMRPRGGSRQKPMPTSALVSAGGC</sequence>
<accession>A0ABQ2ITK1</accession>
<name>A0ABQ2ITK1_9PSEU</name>
<protein>
    <recommendedName>
        <fullName evidence="2">Helix-turn-helix domain-containing protein</fullName>
    </recommendedName>
</protein>
<dbReference type="InterPro" id="IPR045745">
    <property type="entry name" value="HTH_58_Actinobacteria-type"/>
</dbReference>
<evidence type="ECO:0000313" key="3">
    <source>
        <dbReference type="EMBL" id="GGN28779.1"/>
    </source>
</evidence>
<proteinExistence type="predicted"/>
<dbReference type="RefSeq" id="WP_189160549.1">
    <property type="nucleotide sequence ID" value="NZ_BMNC01000029.1"/>
</dbReference>
<keyword evidence="4" id="KW-1185">Reference proteome</keyword>
<organism evidence="3 4">
    <name type="scientific">Lentzea pudingi</name>
    <dbReference type="NCBI Taxonomy" id="1789439"/>
    <lineage>
        <taxon>Bacteria</taxon>
        <taxon>Bacillati</taxon>
        <taxon>Actinomycetota</taxon>
        <taxon>Actinomycetes</taxon>
        <taxon>Pseudonocardiales</taxon>
        <taxon>Pseudonocardiaceae</taxon>
        <taxon>Lentzea</taxon>
    </lineage>
</organism>
<dbReference type="EMBL" id="BMNC01000029">
    <property type="protein sequence ID" value="GGN28779.1"/>
    <property type="molecule type" value="Genomic_DNA"/>
</dbReference>
<reference evidence="4" key="1">
    <citation type="journal article" date="2019" name="Int. J. Syst. Evol. Microbiol.">
        <title>The Global Catalogue of Microorganisms (GCM) 10K type strain sequencing project: providing services to taxonomists for standard genome sequencing and annotation.</title>
        <authorList>
            <consortium name="The Broad Institute Genomics Platform"/>
            <consortium name="The Broad Institute Genome Sequencing Center for Infectious Disease"/>
            <person name="Wu L."/>
            <person name="Ma J."/>
        </authorList>
    </citation>
    <scope>NUCLEOTIDE SEQUENCE [LARGE SCALE GENOMIC DNA]</scope>
    <source>
        <strain evidence="4">CGMCC 4.7319</strain>
    </source>
</reference>
<gene>
    <name evidence="3" type="ORF">GCM10011609_85240</name>
</gene>